<dbReference type="AlphaFoldDB" id="A0A6P8WNZ4"/>
<evidence type="ECO:0000259" key="7">
    <source>
        <dbReference type="Pfam" id="PF13873"/>
    </source>
</evidence>
<evidence type="ECO:0000256" key="4">
    <source>
        <dbReference type="ARBA" id="ARBA00023125"/>
    </source>
</evidence>
<organism evidence="8 9">
    <name type="scientific">Drosophila albomicans</name>
    <name type="common">Fruit fly</name>
    <dbReference type="NCBI Taxonomy" id="7291"/>
    <lineage>
        <taxon>Eukaryota</taxon>
        <taxon>Metazoa</taxon>
        <taxon>Ecdysozoa</taxon>
        <taxon>Arthropoda</taxon>
        <taxon>Hexapoda</taxon>
        <taxon>Insecta</taxon>
        <taxon>Pterygota</taxon>
        <taxon>Neoptera</taxon>
        <taxon>Endopterygota</taxon>
        <taxon>Diptera</taxon>
        <taxon>Brachycera</taxon>
        <taxon>Muscomorpha</taxon>
        <taxon>Ephydroidea</taxon>
        <taxon>Drosophilidae</taxon>
        <taxon>Drosophila</taxon>
    </lineage>
</organism>
<evidence type="ECO:0000313" key="8">
    <source>
        <dbReference type="Proteomes" id="UP000515160"/>
    </source>
</evidence>
<evidence type="ECO:0000256" key="3">
    <source>
        <dbReference type="ARBA" id="ARBA00023015"/>
    </source>
</evidence>
<keyword evidence="8" id="KW-1185">Reference proteome</keyword>
<keyword evidence="5" id="KW-0804">Transcription</keyword>
<sequence>MSFREEKRKRAKNFSAEEELVLTMLADEKRNVLGLRKSDAITWRRKMQAWKDVADLHFQQTGVRREWKALREKYVNIRRRSEGKPIGSNKTLRLYSSLEPSMRRDDPTRIINKALDSDASSDIDNAMSYVEKDELLADTTEVHNPAREEDLIATRTEWLSGNIRTQSLPKSCNRNLEEETINLIRLQQDFFRSKNQRAQEKHDLEMRREKWKLEQEVQEGKLRIEMIELEIMEKRAKLDMK</sequence>
<dbReference type="RefSeq" id="XP_034099685.1">
    <property type="nucleotide sequence ID" value="XM_034243794.2"/>
</dbReference>
<reference evidence="9" key="1">
    <citation type="submission" date="2025-08" db="UniProtKB">
        <authorList>
            <consortium name="RefSeq"/>
        </authorList>
    </citation>
    <scope>IDENTIFICATION</scope>
    <source>
        <strain evidence="9">15112-1751.03</strain>
        <tissue evidence="9">Whole Adult</tissue>
    </source>
</reference>
<accession>A0A6P8WNZ4</accession>
<proteinExistence type="predicted"/>
<dbReference type="GeneID" id="117564857"/>
<name>A0A6P8WNZ4_DROAB</name>
<evidence type="ECO:0000256" key="1">
    <source>
        <dbReference type="ARBA" id="ARBA00011764"/>
    </source>
</evidence>
<dbReference type="Pfam" id="PF13873">
    <property type="entry name" value="Myb_DNA-bind_5"/>
    <property type="match status" value="1"/>
</dbReference>
<evidence type="ECO:0000256" key="6">
    <source>
        <dbReference type="ARBA" id="ARBA00025466"/>
    </source>
</evidence>
<keyword evidence="4" id="KW-0238">DNA-binding</keyword>
<dbReference type="OrthoDB" id="3066195at2759"/>
<keyword evidence="3" id="KW-0805">Transcription regulation</keyword>
<feature type="domain" description="Myb/SANT-like DNA-binding" evidence="7">
    <location>
        <begin position="10"/>
        <end position="80"/>
    </location>
</feature>
<evidence type="ECO:0000256" key="2">
    <source>
        <dbReference type="ARBA" id="ARBA00016807"/>
    </source>
</evidence>
<evidence type="ECO:0000256" key="5">
    <source>
        <dbReference type="ARBA" id="ARBA00023163"/>
    </source>
</evidence>
<dbReference type="InterPro" id="IPR028002">
    <property type="entry name" value="Myb_DNA-bind_5"/>
</dbReference>
<comment type="function">
    <text evidence="6">Involved in transvection phenomena (= synapsis-dependent gene expression), where the synaptic pairing of chromosomes carrying genes with which zeste interacts influences the expression of these genes. Zeste binds to DNA and stimulates transcription from a nearby promoter.</text>
</comment>
<evidence type="ECO:0000313" key="9">
    <source>
        <dbReference type="RefSeq" id="XP_034099685.1"/>
    </source>
</evidence>
<protein>
    <recommendedName>
        <fullName evidence="2">Regulatory protein zeste</fullName>
    </recommendedName>
</protein>
<comment type="subunit">
    <text evidence="1">Self-associates forming complexes of several hundred monomers.</text>
</comment>
<dbReference type="GO" id="GO:0003677">
    <property type="term" value="F:DNA binding"/>
    <property type="evidence" value="ECO:0007669"/>
    <property type="project" value="UniProtKB-KW"/>
</dbReference>
<gene>
    <name evidence="9" type="primary">LOC117564857</name>
</gene>
<dbReference type="Proteomes" id="UP000515160">
    <property type="component" value="Chromosome 2L"/>
</dbReference>